<feature type="transmembrane region" description="Helical" evidence="1">
    <location>
        <begin position="150"/>
        <end position="172"/>
    </location>
</feature>
<protein>
    <recommendedName>
        <fullName evidence="4">DUF998 domain-containing protein</fullName>
    </recommendedName>
</protein>
<evidence type="ECO:0000256" key="1">
    <source>
        <dbReference type="SAM" id="Phobius"/>
    </source>
</evidence>
<organism evidence="2 3">
    <name type="scientific">Glycomyces harbinensis</name>
    <dbReference type="NCBI Taxonomy" id="58114"/>
    <lineage>
        <taxon>Bacteria</taxon>
        <taxon>Bacillati</taxon>
        <taxon>Actinomycetota</taxon>
        <taxon>Actinomycetes</taxon>
        <taxon>Glycomycetales</taxon>
        <taxon>Glycomycetaceae</taxon>
        <taxon>Glycomyces</taxon>
    </lineage>
</organism>
<dbReference type="EMBL" id="FNAD01000026">
    <property type="protein sequence ID" value="SDE52169.1"/>
    <property type="molecule type" value="Genomic_DNA"/>
</dbReference>
<evidence type="ECO:0000313" key="2">
    <source>
        <dbReference type="EMBL" id="SDE52169.1"/>
    </source>
</evidence>
<gene>
    <name evidence="2" type="ORF">SAMN05216270_12617</name>
</gene>
<proteinExistence type="predicted"/>
<feature type="transmembrane region" description="Helical" evidence="1">
    <location>
        <begin position="178"/>
        <end position="197"/>
    </location>
</feature>
<keyword evidence="1" id="KW-1133">Transmembrane helix</keyword>
<accession>A0A1G7DKY5</accession>
<evidence type="ECO:0008006" key="4">
    <source>
        <dbReference type="Google" id="ProtNLM"/>
    </source>
</evidence>
<dbReference type="AlphaFoldDB" id="A0A1G7DKY5"/>
<feature type="transmembrane region" description="Helical" evidence="1">
    <location>
        <begin position="120"/>
        <end position="141"/>
    </location>
</feature>
<keyword evidence="1" id="KW-0472">Membrane</keyword>
<sequence length="209" mass="21281">MRTRPHTYTNVDDSERGRFTGPATAIGAVVFAAAGYFADQPSGSAGYAVSNVAGLAAVSAVLIGFGAFHRRHRAELGRLGAWGAGLVRFGLVATVVGYLVNLVGPSLPERYEAVAALAGIPAWSLAHLMYAGATVLGLACLRAAAVPRPVAVALTCGLPVLLAGVGAGLALGEPYAHVVTWAATEGQAGLAWLLVGLRLSVRRQIAVAA</sequence>
<feature type="transmembrane region" description="Helical" evidence="1">
    <location>
        <begin position="21"/>
        <end position="38"/>
    </location>
</feature>
<evidence type="ECO:0000313" key="3">
    <source>
        <dbReference type="Proteomes" id="UP000198949"/>
    </source>
</evidence>
<reference evidence="3" key="1">
    <citation type="submission" date="2016-10" db="EMBL/GenBank/DDBJ databases">
        <authorList>
            <person name="Varghese N."/>
            <person name="Submissions S."/>
        </authorList>
    </citation>
    <scope>NUCLEOTIDE SEQUENCE [LARGE SCALE GENOMIC DNA]</scope>
    <source>
        <strain evidence="3">CGMCC 4.3516</strain>
    </source>
</reference>
<feature type="transmembrane region" description="Helical" evidence="1">
    <location>
        <begin position="79"/>
        <end position="100"/>
    </location>
</feature>
<keyword evidence="3" id="KW-1185">Reference proteome</keyword>
<keyword evidence="1" id="KW-0812">Transmembrane</keyword>
<name>A0A1G7DKY5_9ACTN</name>
<feature type="transmembrane region" description="Helical" evidence="1">
    <location>
        <begin position="44"/>
        <end position="67"/>
    </location>
</feature>
<dbReference type="Proteomes" id="UP000198949">
    <property type="component" value="Unassembled WGS sequence"/>
</dbReference>